<name>A0AA41W7U3_9GAMM</name>
<accession>A0AA41W7U3</accession>
<evidence type="ECO:0000259" key="1">
    <source>
        <dbReference type="PROSITE" id="PS51186"/>
    </source>
</evidence>
<dbReference type="SUPFAM" id="SSF55729">
    <property type="entry name" value="Acyl-CoA N-acyltransferases (Nat)"/>
    <property type="match status" value="1"/>
</dbReference>
<keyword evidence="3" id="KW-1185">Reference proteome</keyword>
<dbReference type="InterPro" id="IPR016181">
    <property type="entry name" value="Acyl_CoA_acyltransferase"/>
</dbReference>
<dbReference type="Pfam" id="PF00583">
    <property type="entry name" value="Acetyltransf_1"/>
    <property type="match status" value="1"/>
</dbReference>
<protein>
    <submittedName>
        <fullName evidence="2">GNAT family N-acetyltransferase</fullName>
    </submittedName>
</protein>
<comment type="caution">
    <text evidence="2">The sequence shown here is derived from an EMBL/GenBank/DDBJ whole genome shotgun (WGS) entry which is preliminary data.</text>
</comment>
<dbReference type="RefSeq" id="WP_251261974.1">
    <property type="nucleotide sequence ID" value="NZ_JAMQGP010000006.1"/>
</dbReference>
<dbReference type="AlphaFoldDB" id="A0AA41W7U3"/>
<organism evidence="2 3">
    <name type="scientific">Echinimonas agarilytica</name>
    <dbReference type="NCBI Taxonomy" id="1215918"/>
    <lineage>
        <taxon>Bacteria</taxon>
        <taxon>Pseudomonadati</taxon>
        <taxon>Pseudomonadota</taxon>
        <taxon>Gammaproteobacteria</taxon>
        <taxon>Alteromonadales</taxon>
        <taxon>Echinimonadaceae</taxon>
        <taxon>Echinimonas</taxon>
    </lineage>
</organism>
<evidence type="ECO:0000313" key="2">
    <source>
        <dbReference type="EMBL" id="MCM2680525.1"/>
    </source>
</evidence>
<dbReference type="Proteomes" id="UP001165393">
    <property type="component" value="Unassembled WGS sequence"/>
</dbReference>
<sequence>MTEPVTIFYLEMLSADQVCGKESSSSQAVLTECADKNFAINRFFYQYVGESWQWHDKLSWRESQWRDYAHRDELKLFMLTWHGTPAGYFELEKHTDGSVEIVYFGLANAYTDKGLGGFLLTQALQQAWAWQATRVWVHTCSLDHPYALKNYQSRGMTLYKTEVE</sequence>
<reference evidence="2 3" key="1">
    <citation type="journal article" date="2013" name="Antonie Van Leeuwenhoek">
        <title>Echinimonas agarilytica gen. nov., sp. nov., a new gammaproteobacterium isolated from the sea urchin Strongylocentrotus intermedius.</title>
        <authorList>
            <person name="Nedashkovskaya O.I."/>
            <person name="Stenkova A.M."/>
            <person name="Zhukova N.V."/>
            <person name="Van Trappen S."/>
            <person name="Lee J.S."/>
            <person name="Kim S.B."/>
        </authorList>
    </citation>
    <scope>NUCLEOTIDE SEQUENCE [LARGE SCALE GENOMIC DNA]</scope>
    <source>
        <strain evidence="2 3">KMM 6351</strain>
    </source>
</reference>
<proteinExistence type="predicted"/>
<dbReference type="InterPro" id="IPR000182">
    <property type="entry name" value="GNAT_dom"/>
</dbReference>
<feature type="domain" description="N-acetyltransferase" evidence="1">
    <location>
        <begin position="31"/>
        <end position="164"/>
    </location>
</feature>
<evidence type="ECO:0000313" key="3">
    <source>
        <dbReference type="Proteomes" id="UP001165393"/>
    </source>
</evidence>
<dbReference type="PROSITE" id="PS51186">
    <property type="entry name" value="GNAT"/>
    <property type="match status" value="1"/>
</dbReference>
<dbReference type="GO" id="GO:0016747">
    <property type="term" value="F:acyltransferase activity, transferring groups other than amino-acyl groups"/>
    <property type="evidence" value="ECO:0007669"/>
    <property type="project" value="InterPro"/>
</dbReference>
<dbReference type="EMBL" id="JAMQGP010000006">
    <property type="protein sequence ID" value="MCM2680525.1"/>
    <property type="molecule type" value="Genomic_DNA"/>
</dbReference>
<dbReference type="Gene3D" id="3.40.630.30">
    <property type="match status" value="1"/>
</dbReference>
<gene>
    <name evidence="2" type="ORF">NAF29_12730</name>
</gene>